<name>A0A146LYG9_LYGHE</name>
<dbReference type="InterPro" id="IPR018077">
    <property type="entry name" value="Glyco_hydro_fam25_subgr"/>
</dbReference>
<dbReference type="PANTHER" id="PTHR34135">
    <property type="entry name" value="LYSOZYME"/>
    <property type="match status" value="1"/>
</dbReference>
<evidence type="ECO:0000256" key="1">
    <source>
        <dbReference type="ARBA" id="ARBA00010646"/>
    </source>
</evidence>
<dbReference type="Gene3D" id="3.20.20.80">
    <property type="entry name" value="Glycosidases"/>
    <property type="match status" value="1"/>
</dbReference>
<keyword evidence="2" id="KW-0378">Hydrolase</keyword>
<evidence type="ECO:0000256" key="2">
    <source>
        <dbReference type="ARBA" id="ARBA00022801"/>
    </source>
</evidence>
<dbReference type="CDD" id="cd00599">
    <property type="entry name" value="GH25_muramidase"/>
    <property type="match status" value="1"/>
</dbReference>
<keyword evidence="4" id="KW-0732">Signal</keyword>
<feature type="signal peptide" evidence="4">
    <location>
        <begin position="1"/>
        <end position="16"/>
    </location>
</feature>
<dbReference type="InterPro" id="IPR002053">
    <property type="entry name" value="Glyco_hydro_25"/>
</dbReference>
<organism evidence="5">
    <name type="scientific">Lygus hesperus</name>
    <name type="common">Western plant bug</name>
    <dbReference type="NCBI Taxonomy" id="30085"/>
    <lineage>
        <taxon>Eukaryota</taxon>
        <taxon>Metazoa</taxon>
        <taxon>Ecdysozoa</taxon>
        <taxon>Arthropoda</taxon>
        <taxon>Hexapoda</taxon>
        <taxon>Insecta</taxon>
        <taxon>Pterygota</taxon>
        <taxon>Neoptera</taxon>
        <taxon>Paraneoptera</taxon>
        <taxon>Hemiptera</taxon>
        <taxon>Heteroptera</taxon>
        <taxon>Panheteroptera</taxon>
        <taxon>Cimicomorpha</taxon>
        <taxon>Miridae</taxon>
        <taxon>Mirini</taxon>
        <taxon>Lygus</taxon>
    </lineage>
</organism>
<dbReference type="SUPFAM" id="SSF51445">
    <property type="entry name" value="(Trans)glycosidases"/>
    <property type="match status" value="1"/>
</dbReference>
<proteinExistence type="inferred from homology"/>
<dbReference type="PANTHER" id="PTHR34135:SF2">
    <property type="entry name" value="LYSOZYME"/>
    <property type="match status" value="1"/>
</dbReference>
<dbReference type="GO" id="GO:0016052">
    <property type="term" value="P:carbohydrate catabolic process"/>
    <property type="evidence" value="ECO:0007669"/>
    <property type="project" value="TreeGrafter"/>
</dbReference>
<comment type="similarity">
    <text evidence="1">Belongs to the glycosyl hydrolase 25 family.</text>
</comment>
<dbReference type="EMBL" id="GDHC01006410">
    <property type="protein sequence ID" value="JAQ12219.1"/>
    <property type="molecule type" value="Transcribed_RNA"/>
</dbReference>
<dbReference type="GO" id="GO:0009253">
    <property type="term" value="P:peptidoglycan catabolic process"/>
    <property type="evidence" value="ECO:0007669"/>
    <property type="project" value="InterPro"/>
</dbReference>
<dbReference type="PROSITE" id="PS51904">
    <property type="entry name" value="GLYCOSYL_HYDROL_F25_2"/>
    <property type="match status" value="1"/>
</dbReference>
<protein>
    <submittedName>
        <fullName evidence="5">Lysozyme M1</fullName>
    </submittedName>
</protein>
<dbReference type="AlphaFoldDB" id="A0A146LYG9"/>
<sequence length="208" mass="23007">MLLALCFVVLASHAECVMNNVVIDLSHHMGRVNLTQAKADGITTVIHKCTQGTTFVDRMYEQNKAAAAELGLTWAAYHFADGSDGAAQAEHFLNRTGTVKRYIVDLQLNPKGTTVGKKQAEDLVEAIEEKTGVLPIVYGSPIFLDSLNSQLLAKCDLWLASYRSTPRMPKLWKSWLMWQYTNGQVGPEPHTVKGVGRVDRSYLQADSL</sequence>
<evidence type="ECO:0000256" key="4">
    <source>
        <dbReference type="SAM" id="SignalP"/>
    </source>
</evidence>
<gene>
    <name evidence="5" type="primary">acm_1</name>
    <name evidence="5" type="ORF">g.36988</name>
</gene>
<dbReference type="GO" id="GO:0003796">
    <property type="term" value="F:lysozyme activity"/>
    <property type="evidence" value="ECO:0007669"/>
    <property type="project" value="InterPro"/>
</dbReference>
<feature type="chain" id="PRO_5007527497" evidence="4">
    <location>
        <begin position="17"/>
        <end position="208"/>
    </location>
</feature>
<dbReference type="InterPro" id="IPR017853">
    <property type="entry name" value="GH"/>
</dbReference>
<dbReference type="GO" id="GO:0016998">
    <property type="term" value="P:cell wall macromolecule catabolic process"/>
    <property type="evidence" value="ECO:0007669"/>
    <property type="project" value="InterPro"/>
</dbReference>
<evidence type="ECO:0000256" key="3">
    <source>
        <dbReference type="ARBA" id="ARBA00023295"/>
    </source>
</evidence>
<accession>A0A146LYG9</accession>
<dbReference type="SMART" id="SM00641">
    <property type="entry name" value="Glyco_25"/>
    <property type="match status" value="1"/>
</dbReference>
<keyword evidence="3" id="KW-0326">Glycosidase</keyword>
<reference evidence="5" key="1">
    <citation type="journal article" date="2016" name="Gigascience">
        <title>De novo construction of an expanded transcriptome assembly for the western tarnished plant bug, Lygus hesperus.</title>
        <authorList>
            <person name="Tassone E.E."/>
            <person name="Geib S.M."/>
            <person name="Hall B."/>
            <person name="Fabrick J.A."/>
            <person name="Brent C.S."/>
            <person name="Hull J.J."/>
        </authorList>
    </citation>
    <scope>NUCLEOTIDE SEQUENCE</scope>
</reference>
<dbReference type="Pfam" id="PF01183">
    <property type="entry name" value="Glyco_hydro_25"/>
    <property type="match status" value="1"/>
</dbReference>
<evidence type="ECO:0000313" key="5">
    <source>
        <dbReference type="EMBL" id="JAQ12219.1"/>
    </source>
</evidence>